<accession>A0AAD5BXD3</accession>
<feature type="compositionally biased region" description="Polar residues" evidence="1">
    <location>
        <begin position="63"/>
        <end position="83"/>
    </location>
</feature>
<feature type="non-terminal residue" evidence="2">
    <location>
        <position position="83"/>
    </location>
</feature>
<evidence type="ECO:0000256" key="1">
    <source>
        <dbReference type="SAM" id="MobiDB-lite"/>
    </source>
</evidence>
<proteinExistence type="predicted"/>
<sequence length="83" mass="9479">FIGYVQLCNDLDPVTKRNGIDTPKINFKLRDLDGVEINASLWEQHVVAMSTFMNDKNRDPHVTTASLTTLKEQELSSTQMLKR</sequence>
<dbReference type="EMBL" id="JAMZMK010010526">
    <property type="protein sequence ID" value="KAI7731145.1"/>
    <property type="molecule type" value="Genomic_DNA"/>
</dbReference>
<comment type="caution">
    <text evidence="2">The sequence shown here is derived from an EMBL/GenBank/DDBJ whole genome shotgun (WGS) entry which is preliminary data.</text>
</comment>
<dbReference type="AlphaFoldDB" id="A0AAD5BXD3"/>
<evidence type="ECO:0000313" key="3">
    <source>
        <dbReference type="Proteomes" id="UP001206925"/>
    </source>
</evidence>
<dbReference type="InterPro" id="IPR012340">
    <property type="entry name" value="NA-bd_OB-fold"/>
</dbReference>
<dbReference type="Gene3D" id="2.40.50.140">
    <property type="entry name" value="Nucleic acid-binding proteins"/>
    <property type="match status" value="1"/>
</dbReference>
<dbReference type="Proteomes" id="UP001206925">
    <property type="component" value="Unassembled WGS sequence"/>
</dbReference>
<protein>
    <submittedName>
        <fullName evidence="2">Uncharacterized protein</fullName>
    </submittedName>
</protein>
<evidence type="ECO:0000313" key="2">
    <source>
        <dbReference type="EMBL" id="KAI7731145.1"/>
    </source>
</evidence>
<feature type="non-terminal residue" evidence="2">
    <location>
        <position position="1"/>
    </location>
</feature>
<reference evidence="2" key="1">
    <citation type="submission" date="2022-06" db="EMBL/GenBank/DDBJ databases">
        <title>Uncovering the hologenomic basis of an extraordinary plant invasion.</title>
        <authorList>
            <person name="Bieker V.C."/>
            <person name="Martin M.D."/>
            <person name="Gilbert T."/>
            <person name="Hodgins K."/>
            <person name="Battlay P."/>
            <person name="Petersen B."/>
            <person name="Wilson J."/>
        </authorList>
    </citation>
    <scope>NUCLEOTIDE SEQUENCE</scope>
    <source>
        <strain evidence="2">AA19_3_7</strain>
        <tissue evidence="2">Leaf</tissue>
    </source>
</reference>
<feature type="region of interest" description="Disordered" evidence="1">
    <location>
        <begin position="58"/>
        <end position="83"/>
    </location>
</feature>
<gene>
    <name evidence="2" type="ORF">M8C21_006553</name>
</gene>
<keyword evidence="3" id="KW-1185">Reference proteome</keyword>
<name>A0AAD5BXD3_AMBAR</name>
<organism evidence="2 3">
    <name type="scientific">Ambrosia artemisiifolia</name>
    <name type="common">Common ragweed</name>
    <dbReference type="NCBI Taxonomy" id="4212"/>
    <lineage>
        <taxon>Eukaryota</taxon>
        <taxon>Viridiplantae</taxon>
        <taxon>Streptophyta</taxon>
        <taxon>Embryophyta</taxon>
        <taxon>Tracheophyta</taxon>
        <taxon>Spermatophyta</taxon>
        <taxon>Magnoliopsida</taxon>
        <taxon>eudicotyledons</taxon>
        <taxon>Gunneridae</taxon>
        <taxon>Pentapetalae</taxon>
        <taxon>asterids</taxon>
        <taxon>campanulids</taxon>
        <taxon>Asterales</taxon>
        <taxon>Asteraceae</taxon>
        <taxon>Asteroideae</taxon>
        <taxon>Heliantheae alliance</taxon>
        <taxon>Heliantheae</taxon>
        <taxon>Ambrosia</taxon>
    </lineage>
</organism>